<dbReference type="SUPFAM" id="SSF52172">
    <property type="entry name" value="CheY-like"/>
    <property type="match status" value="1"/>
</dbReference>
<evidence type="ECO:0000313" key="2">
    <source>
        <dbReference type="Proteomes" id="UP001431776"/>
    </source>
</evidence>
<evidence type="ECO:0000313" key="1">
    <source>
        <dbReference type="EMBL" id="MDI6451881.1"/>
    </source>
</evidence>
<name>A0AAW6U1K7_9BACT</name>
<accession>A0AAW6U1K7</accession>
<dbReference type="Proteomes" id="UP001431776">
    <property type="component" value="Unassembled WGS sequence"/>
</dbReference>
<evidence type="ECO:0008006" key="3">
    <source>
        <dbReference type="Google" id="ProtNLM"/>
    </source>
</evidence>
<dbReference type="EMBL" id="JASCXX010000077">
    <property type="protein sequence ID" value="MDI6451881.1"/>
    <property type="molecule type" value="Genomic_DNA"/>
</dbReference>
<feature type="non-terminal residue" evidence="1">
    <location>
        <position position="1"/>
    </location>
</feature>
<dbReference type="InterPro" id="IPR011006">
    <property type="entry name" value="CheY-like_superfamily"/>
</dbReference>
<sequence length="76" mass="8222">PPSVSGARRGCFQRGYTDHHSKVRTLQERGMITALDDSANIFGAFRTGCEGYVVKPIGKARLLGEMEKLGLVSKVG</sequence>
<keyword evidence="2" id="KW-1185">Reference proteome</keyword>
<gene>
    <name evidence="1" type="ORF">QJ522_22675</name>
</gene>
<proteinExistence type="predicted"/>
<organism evidence="1 2">
    <name type="scientific">Anaerobaca lacustris</name>
    <dbReference type="NCBI Taxonomy" id="3044600"/>
    <lineage>
        <taxon>Bacteria</taxon>
        <taxon>Pseudomonadati</taxon>
        <taxon>Planctomycetota</taxon>
        <taxon>Phycisphaerae</taxon>
        <taxon>Sedimentisphaerales</taxon>
        <taxon>Anaerobacaceae</taxon>
        <taxon>Anaerobaca</taxon>
    </lineage>
</organism>
<comment type="caution">
    <text evidence="1">The sequence shown here is derived from an EMBL/GenBank/DDBJ whole genome shotgun (WGS) entry which is preliminary data.</text>
</comment>
<dbReference type="AlphaFoldDB" id="A0AAW6U1K7"/>
<protein>
    <recommendedName>
        <fullName evidence="3">Response regulatory domain-containing protein</fullName>
    </recommendedName>
</protein>
<reference evidence="1" key="1">
    <citation type="submission" date="2023-05" db="EMBL/GenBank/DDBJ databases">
        <title>Anaerotaeda fermentans gen. nov., sp. nov., a novel anaerobic planctomycete of the new family within the order Sedimentisphaerales isolated from Taman Peninsula, Russia.</title>
        <authorList>
            <person name="Khomyakova M.A."/>
            <person name="Merkel A.Y."/>
            <person name="Slobodkin A.I."/>
        </authorList>
    </citation>
    <scope>NUCLEOTIDE SEQUENCE</scope>
    <source>
        <strain evidence="1">M17dextr</strain>
    </source>
</reference>